<name>A0A220U7D4_9BACI</name>
<reference evidence="1 2" key="1">
    <citation type="submission" date="2017-07" db="EMBL/GenBank/DDBJ databases">
        <title>Virgibacillus sp. LM2416.</title>
        <authorList>
            <person name="Tak E.J."/>
            <person name="Bae J.-W."/>
        </authorList>
    </citation>
    <scope>NUCLEOTIDE SEQUENCE [LARGE SCALE GENOMIC DNA]</scope>
    <source>
        <strain evidence="1 2">LM2416</strain>
    </source>
</reference>
<evidence type="ECO:0000313" key="1">
    <source>
        <dbReference type="EMBL" id="ASK63663.1"/>
    </source>
</evidence>
<dbReference type="PIRSF" id="PIRSF001439">
    <property type="entry name" value="CryM"/>
    <property type="match status" value="1"/>
</dbReference>
<protein>
    <submittedName>
        <fullName evidence="1">Ornithine cyclodeaminase</fullName>
    </submittedName>
</protein>
<dbReference type="InterPro" id="IPR023401">
    <property type="entry name" value="ODC_N"/>
</dbReference>
<dbReference type="KEGG" id="vil:CFK37_16610"/>
<dbReference type="AlphaFoldDB" id="A0A220U7D4"/>
<dbReference type="Gene3D" id="3.40.50.720">
    <property type="entry name" value="NAD(P)-binding Rossmann-like Domain"/>
    <property type="match status" value="1"/>
</dbReference>
<dbReference type="SUPFAM" id="SSF51735">
    <property type="entry name" value="NAD(P)-binding Rossmann-fold domains"/>
    <property type="match status" value="1"/>
</dbReference>
<evidence type="ECO:0000313" key="2">
    <source>
        <dbReference type="Proteomes" id="UP000198312"/>
    </source>
</evidence>
<proteinExistence type="predicted"/>
<dbReference type="Pfam" id="PF02423">
    <property type="entry name" value="OCD_Mu_crystall"/>
    <property type="match status" value="1"/>
</dbReference>
<dbReference type="PANTHER" id="PTHR13812">
    <property type="entry name" value="KETIMINE REDUCTASE MU-CRYSTALLIN"/>
    <property type="match status" value="1"/>
</dbReference>
<gene>
    <name evidence="1" type="ORF">CFK37_16610</name>
</gene>
<accession>A0A220U7D4</accession>
<dbReference type="Proteomes" id="UP000198312">
    <property type="component" value="Chromosome"/>
</dbReference>
<dbReference type="EMBL" id="CP022315">
    <property type="protein sequence ID" value="ASK63663.1"/>
    <property type="molecule type" value="Genomic_DNA"/>
</dbReference>
<dbReference type="InterPro" id="IPR003462">
    <property type="entry name" value="ODC_Mu_crystall"/>
</dbReference>
<dbReference type="GO" id="GO:0005737">
    <property type="term" value="C:cytoplasm"/>
    <property type="evidence" value="ECO:0007669"/>
    <property type="project" value="TreeGrafter"/>
</dbReference>
<dbReference type="PANTHER" id="PTHR13812:SF19">
    <property type="entry name" value="KETIMINE REDUCTASE MU-CRYSTALLIN"/>
    <property type="match status" value="1"/>
</dbReference>
<dbReference type="InterPro" id="IPR036291">
    <property type="entry name" value="NAD(P)-bd_dom_sf"/>
</dbReference>
<sequence>MLIMIYLSAADIRSTVSMCDVITAIDQAYEQYEKDSFTMPARMQVNQGGNTLLAMPCFTKDSIGTKLVTLFPENKSHPAIHGVVVLKSGTTGEIQAILDGSFITGFRTGAIGGSAIRSLSPETSSTLAIIGTGVQGLYQTIAACSVRPISDIYLYNRTPERIPSFIKQVKEFIGETIRIHTVGSSEEAVNSAEIIITTTTSKDPVIPNNSNLFRNKLLVGIGSFQPSMQEFPEAVYYNTDQVFIDSLDAIHESGDIITPLKNGWLTKDSIISFSSHLSSRNKVMPGNGKSVIFKSTGMALFDVVVAADIYEKAVKKGIGTKLE</sequence>
<organism evidence="1 2">
    <name type="scientific">Virgibacillus phasianinus</name>
    <dbReference type="NCBI Taxonomy" id="2017483"/>
    <lineage>
        <taxon>Bacteria</taxon>
        <taxon>Bacillati</taxon>
        <taxon>Bacillota</taxon>
        <taxon>Bacilli</taxon>
        <taxon>Bacillales</taxon>
        <taxon>Bacillaceae</taxon>
        <taxon>Virgibacillus</taxon>
    </lineage>
</organism>
<keyword evidence="2" id="KW-1185">Reference proteome</keyword>
<dbReference type="Gene3D" id="3.30.1780.10">
    <property type="entry name" value="ornithine cyclodeaminase, domain 1"/>
    <property type="match status" value="1"/>
</dbReference>